<name>M7ZJT0_TRIUA</name>
<dbReference type="InterPro" id="IPR005024">
    <property type="entry name" value="Snf7_fam"/>
</dbReference>
<dbReference type="GO" id="GO:0032511">
    <property type="term" value="P:late endosome to vacuole transport via multivesicular body sorting pathway"/>
    <property type="evidence" value="ECO:0007669"/>
    <property type="project" value="TreeGrafter"/>
</dbReference>
<proteinExistence type="inferred from homology"/>
<dbReference type="PANTHER" id="PTHR22761">
    <property type="entry name" value="CHARGED MULTIVESICULAR BODY PROTEIN"/>
    <property type="match status" value="1"/>
</dbReference>
<dbReference type="Gene3D" id="6.10.250.1710">
    <property type="match status" value="1"/>
</dbReference>
<gene>
    <name evidence="3" type="ORF">TRIUR3_00583</name>
</gene>
<evidence type="ECO:0000256" key="1">
    <source>
        <dbReference type="ARBA" id="ARBA00006190"/>
    </source>
</evidence>
<evidence type="ECO:0000256" key="2">
    <source>
        <dbReference type="ARBA" id="ARBA00023054"/>
    </source>
</evidence>
<sequence length="165" mass="18721">MDVEDFVVAADFGCLYEAQRDQIYNLNQIPFASECIKDAQQTMTATKAANKELEGMTKTVRIEDIDSMQDGMMDLMDVSNEIRDTLGRSAVLQMTSMRRNLWGQTLRFISVLELDALKADMDFESNSVSSYLKPDKETDLDSKPVLGMKKKKVVFLFHVNFVNNA</sequence>
<organism evidence="3">
    <name type="scientific">Triticum urartu</name>
    <name type="common">Red wild einkorn</name>
    <name type="synonym">Crithodium urartu</name>
    <dbReference type="NCBI Taxonomy" id="4572"/>
    <lineage>
        <taxon>Eukaryota</taxon>
        <taxon>Viridiplantae</taxon>
        <taxon>Streptophyta</taxon>
        <taxon>Embryophyta</taxon>
        <taxon>Tracheophyta</taxon>
        <taxon>Spermatophyta</taxon>
        <taxon>Magnoliopsida</taxon>
        <taxon>Liliopsida</taxon>
        <taxon>Poales</taxon>
        <taxon>Poaceae</taxon>
        <taxon>BOP clade</taxon>
        <taxon>Pooideae</taxon>
        <taxon>Triticodae</taxon>
        <taxon>Triticeae</taxon>
        <taxon>Triticinae</taxon>
        <taxon>Triticum</taxon>
    </lineage>
</organism>
<keyword evidence="2" id="KW-0175">Coiled coil</keyword>
<dbReference type="Pfam" id="PF03357">
    <property type="entry name" value="Snf7"/>
    <property type="match status" value="1"/>
</dbReference>
<dbReference type="PANTHER" id="PTHR22761:SF12">
    <property type="entry name" value="CHARGED MULTIVESICULAR BODY PROTEIN 5"/>
    <property type="match status" value="1"/>
</dbReference>
<dbReference type="GO" id="GO:0006900">
    <property type="term" value="P:vesicle budding from membrane"/>
    <property type="evidence" value="ECO:0007669"/>
    <property type="project" value="TreeGrafter"/>
</dbReference>
<dbReference type="AlphaFoldDB" id="M7ZJT0"/>
<accession>M7ZJT0</accession>
<dbReference type="STRING" id="4572.M7ZJT0"/>
<comment type="similarity">
    <text evidence="1">Belongs to the SNF7 family.</text>
</comment>
<evidence type="ECO:0000313" key="3">
    <source>
        <dbReference type="EMBL" id="EMS59901.1"/>
    </source>
</evidence>
<dbReference type="GO" id="GO:0005771">
    <property type="term" value="C:multivesicular body"/>
    <property type="evidence" value="ECO:0007669"/>
    <property type="project" value="TreeGrafter"/>
</dbReference>
<reference evidence="3" key="1">
    <citation type="journal article" date="2013" name="Nature">
        <title>Draft genome of the wheat A-genome progenitor Triticum urartu.</title>
        <authorList>
            <person name="Ling H.Q."/>
            <person name="Zhao S."/>
            <person name="Liu D."/>
            <person name="Wang J."/>
            <person name="Sun H."/>
            <person name="Zhang C."/>
            <person name="Fan H."/>
            <person name="Li D."/>
            <person name="Dong L."/>
            <person name="Tao Y."/>
            <person name="Gao C."/>
            <person name="Wu H."/>
            <person name="Li Y."/>
            <person name="Cui Y."/>
            <person name="Guo X."/>
            <person name="Zheng S."/>
            <person name="Wang B."/>
            <person name="Yu K."/>
            <person name="Liang Q."/>
            <person name="Yang W."/>
            <person name="Lou X."/>
            <person name="Chen J."/>
            <person name="Feng M."/>
            <person name="Jian J."/>
            <person name="Zhang X."/>
            <person name="Luo G."/>
            <person name="Jiang Y."/>
            <person name="Liu J."/>
            <person name="Wang Z."/>
            <person name="Sha Y."/>
            <person name="Zhang B."/>
            <person name="Wu H."/>
            <person name="Tang D."/>
            <person name="Shen Q."/>
            <person name="Xue P."/>
            <person name="Zou S."/>
            <person name="Wang X."/>
            <person name="Liu X."/>
            <person name="Wang F."/>
            <person name="Yang Y."/>
            <person name="An X."/>
            <person name="Dong Z."/>
            <person name="Zhang K."/>
            <person name="Zhang X."/>
            <person name="Luo M.C."/>
            <person name="Dvorak J."/>
            <person name="Tong Y."/>
            <person name="Wang J."/>
            <person name="Yang H."/>
            <person name="Li Z."/>
            <person name="Wang D."/>
            <person name="Zhang A."/>
            <person name="Wang J."/>
        </authorList>
    </citation>
    <scope>NUCLEOTIDE SEQUENCE</scope>
</reference>
<dbReference type="EMBL" id="KD115411">
    <property type="protein sequence ID" value="EMS59901.1"/>
    <property type="molecule type" value="Genomic_DNA"/>
</dbReference>
<protein>
    <submittedName>
        <fullName evidence="3">Charged multivesicular body protein 5</fullName>
    </submittedName>
</protein>
<dbReference type="eggNOG" id="KOG1655">
    <property type="taxonomic scope" value="Eukaryota"/>
</dbReference>